<evidence type="ECO:0000313" key="6">
    <source>
        <dbReference type="EMBL" id="KAL0413124.1"/>
    </source>
</evidence>
<dbReference type="SUPFAM" id="SSF54928">
    <property type="entry name" value="RNA-binding domain, RBD"/>
    <property type="match status" value="1"/>
</dbReference>
<keyword evidence="3" id="KW-0694">RNA-binding</keyword>
<feature type="compositionally biased region" description="Basic residues" evidence="4">
    <location>
        <begin position="158"/>
        <end position="172"/>
    </location>
</feature>
<dbReference type="InterPro" id="IPR051183">
    <property type="entry name" value="U1_U11-U12_snRNP_70-35kDa"/>
</dbReference>
<organism evidence="6">
    <name type="scientific">Sesamum radiatum</name>
    <name type="common">Black benniseed</name>
    <dbReference type="NCBI Taxonomy" id="300843"/>
    <lineage>
        <taxon>Eukaryota</taxon>
        <taxon>Viridiplantae</taxon>
        <taxon>Streptophyta</taxon>
        <taxon>Embryophyta</taxon>
        <taxon>Tracheophyta</taxon>
        <taxon>Spermatophyta</taxon>
        <taxon>Magnoliopsida</taxon>
        <taxon>eudicotyledons</taxon>
        <taxon>Gunneridae</taxon>
        <taxon>Pentapetalae</taxon>
        <taxon>asterids</taxon>
        <taxon>lamiids</taxon>
        <taxon>Lamiales</taxon>
        <taxon>Pedaliaceae</taxon>
        <taxon>Sesamum</taxon>
    </lineage>
</organism>
<dbReference type="AlphaFoldDB" id="A0AAW2U7F8"/>
<dbReference type="Gene3D" id="3.30.70.330">
    <property type="match status" value="1"/>
</dbReference>
<keyword evidence="2" id="KW-0539">Nucleus</keyword>
<reference evidence="6" key="1">
    <citation type="submission" date="2020-06" db="EMBL/GenBank/DDBJ databases">
        <authorList>
            <person name="Li T."/>
            <person name="Hu X."/>
            <person name="Zhang T."/>
            <person name="Song X."/>
            <person name="Zhang H."/>
            <person name="Dai N."/>
            <person name="Sheng W."/>
            <person name="Hou X."/>
            <person name="Wei L."/>
        </authorList>
    </citation>
    <scope>NUCLEOTIDE SEQUENCE</scope>
    <source>
        <strain evidence="6">G02</strain>
        <tissue evidence="6">Leaf</tissue>
    </source>
</reference>
<evidence type="ECO:0000256" key="3">
    <source>
        <dbReference type="PROSITE-ProRule" id="PRU00176"/>
    </source>
</evidence>
<comment type="subcellular location">
    <subcellularLocation>
        <location evidence="1">Nucleus</location>
    </subcellularLocation>
</comment>
<dbReference type="GO" id="GO:0003729">
    <property type="term" value="F:mRNA binding"/>
    <property type="evidence" value="ECO:0007669"/>
    <property type="project" value="TreeGrafter"/>
</dbReference>
<sequence length="209" mass="24472">TGASRGYGFVEFETEKEMRRAYKDAHHTFIDDSEIIVDYNRQQLMPGWIPRRLGGGLGGKKESGQLRFGGRERPFRAPLRQIPLDDLKRLGIPPPPEGRYMSRFQIPSPPRRKRSISEAGDSDEHEKPSASSHRHEKSSSPDRSYGGGRSTYNEDRHQKQHKQGRHSYRHEKKPSSRERSHDRDERAYRYHRDMHRHDRWTPGGDFNDD</sequence>
<dbReference type="PROSITE" id="PS50102">
    <property type="entry name" value="RRM"/>
    <property type="match status" value="1"/>
</dbReference>
<dbReference type="InterPro" id="IPR012677">
    <property type="entry name" value="Nucleotide-bd_a/b_plait_sf"/>
</dbReference>
<feature type="domain" description="RRM" evidence="5">
    <location>
        <begin position="1"/>
        <end position="42"/>
    </location>
</feature>
<feature type="region of interest" description="Disordered" evidence="4">
    <location>
        <begin position="55"/>
        <end position="209"/>
    </location>
</feature>
<protein>
    <submittedName>
        <fullName evidence="6">U11/U12 small nuclear ribonucleoprotein</fullName>
    </submittedName>
</protein>
<proteinExistence type="predicted"/>
<dbReference type="PANTHER" id="PTHR13952:SF6">
    <property type="entry name" value="U11_U12 SMALL NUCLEAR RIBONUCLEOPROTEIN 35 KDA PROTEIN"/>
    <property type="match status" value="1"/>
</dbReference>
<feature type="non-terminal residue" evidence="6">
    <location>
        <position position="1"/>
    </location>
</feature>
<dbReference type="GO" id="GO:0017069">
    <property type="term" value="F:snRNA binding"/>
    <property type="evidence" value="ECO:0007669"/>
    <property type="project" value="TreeGrafter"/>
</dbReference>
<dbReference type="InterPro" id="IPR000504">
    <property type="entry name" value="RRM_dom"/>
</dbReference>
<evidence type="ECO:0000256" key="2">
    <source>
        <dbReference type="ARBA" id="ARBA00023242"/>
    </source>
</evidence>
<accession>A0AAW2U7F8</accession>
<gene>
    <name evidence="6" type="ORF">Sradi_1514100</name>
</gene>
<keyword evidence="6" id="KW-0687">Ribonucleoprotein</keyword>
<evidence type="ECO:0000256" key="1">
    <source>
        <dbReference type="ARBA" id="ARBA00004123"/>
    </source>
</evidence>
<comment type="caution">
    <text evidence="6">The sequence shown here is derived from an EMBL/GenBank/DDBJ whole genome shotgun (WGS) entry which is preliminary data.</text>
</comment>
<dbReference type="EMBL" id="JACGWJ010000006">
    <property type="protein sequence ID" value="KAL0413124.1"/>
    <property type="molecule type" value="Genomic_DNA"/>
</dbReference>
<evidence type="ECO:0000256" key="4">
    <source>
        <dbReference type="SAM" id="MobiDB-lite"/>
    </source>
</evidence>
<dbReference type="GO" id="GO:0000398">
    <property type="term" value="P:mRNA splicing, via spliceosome"/>
    <property type="evidence" value="ECO:0007669"/>
    <property type="project" value="TreeGrafter"/>
</dbReference>
<name>A0AAW2U7F8_SESRA</name>
<dbReference type="GO" id="GO:0071011">
    <property type="term" value="C:precatalytic spliceosome"/>
    <property type="evidence" value="ECO:0007669"/>
    <property type="project" value="TreeGrafter"/>
</dbReference>
<feature type="compositionally biased region" description="Basic and acidic residues" evidence="4">
    <location>
        <begin position="59"/>
        <end position="75"/>
    </location>
</feature>
<feature type="compositionally biased region" description="Basic and acidic residues" evidence="4">
    <location>
        <begin position="173"/>
        <end position="200"/>
    </location>
</feature>
<dbReference type="PANTHER" id="PTHR13952">
    <property type="entry name" value="U1 SMALL NUCLEAR RIBONUCLEOPROTEIN 70 KD"/>
    <property type="match status" value="1"/>
</dbReference>
<dbReference type="Pfam" id="PF00076">
    <property type="entry name" value="RRM_1"/>
    <property type="match status" value="1"/>
</dbReference>
<evidence type="ECO:0000259" key="5">
    <source>
        <dbReference type="PROSITE" id="PS50102"/>
    </source>
</evidence>
<dbReference type="InterPro" id="IPR035979">
    <property type="entry name" value="RBD_domain_sf"/>
</dbReference>
<reference evidence="6" key="2">
    <citation type="journal article" date="2024" name="Plant">
        <title>Genomic evolution and insights into agronomic trait innovations of Sesamum species.</title>
        <authorList>
            <person name="Miao H."/>
            <person name="Wang L."/>
            <person name="Qu L."/>
            <person name="Liu H."/>
            <person name="Sun Y."/>
            <person name="Le M."/>
            <person name="Wang Q."/>
            <person name="Wei S."/>
            <person name="Zheng Y."/>
            <person name="Lin W."/>
            <person name="Duan Y."/>
            <person name="Cao H."/>
            <person name="Xiong S."/>
            <person name="Wang X."/>
            <person name="Wei L."/>
            <person name="Li C."/>
            <person name="Ma Q."/>
            <person name="Ju M."/>
            <person name="Zhao R."/>
            <person name="Li G."/>
            <person name="Mu C."/>
            <person name="Tian Q."/>
            <person name="Mei H."/>
            <person name="Zhang T."/>
            <person name="Gao T."/>
            <person name="Zhang H."/>
        </authorList>
    </citation>
    <scope>NUCLEOTIDE SEQUENCE</scope>
    <source>
        <strain evidence="6">G02</strain>
    </source>
</reference>